<evidence type="ECO:0000313" key="8">
    <source>
        <dbReference type="EMBL" id="OMJ24902.1"/>
    </source>
</evidence>
<keyword evidence="2 5" id="KW-0812">Transmembrane</keyword>
<dbReference type="PROSITE" id="PS50920">
    <property type="entry name" value="SOLCAR"/>
    <property type="match status" value="1"/>
</dbReference>
<dbReference type="InterPro" id="IPR023395">
    <property type="entry name" value="MCP_dom_sf"/>
</dbReference>
<evidence type="ECO:0000256" key="3">
    <source>
        <dbReference type="ARBA" id="ARBA00022989"/>
    </source>
</evidence>
<evidence type="ECO:0000256" key="7">
    <source>
        <dbReference type="SAM" id="MobiDB-lite"/>
    </source>
</evidence>
<keyword evidence="9" id="KW-1185">Reference proteome</keyword>
<dbReference type="EMBL" id="LSSN01000257">
    <property type="protein sequence ID" value="OMJ24902.1"/>
    <property type="molecule type" value="Genomic_DNA"/>
</dbReference>
<proteinExistence type="inferred from homology"/>
<sequence length="183" mass="21091">MDAFLEFFYTRLTKPLLTGKLPLPKMFNFFRDDKIALKTDKESINDVEDSPEIRKKDKGKLKPFPKSSYQDNKPSAQIIVNKFVISVMSATLANIISQWLIYPLDTVMLNFLFDITMNGGAKYTSHYDCFRKLLKSGGVSRLYFGFLQNISADFFCFYGFLELTNISATILLQYTWPSIARLL</sequence>
<evidence type="ECO:0000256" key="6">
    <source>
        <dbReference type="RuleBase" id="RU000488"/>
    </source>
</evidence>
<dbReference type="InterPro" id="IPR018108">
    <property type="entry name" value="MCP_transmembrane"/>
</dbReference>
<dbReference type="Pfam" id="PF00153">
    <property type="entry name" value="Mito_carr"/>
    <property type="match status" value="1"/>
</dbReference>
<gene>
    <name evidence="8" type="ORF">AYI70_g1259</name>
</gene>
<accession>A0A1R1YDB4</accession>
<evidence type="ECO:0000256" key="5">
    <source>
        <dbReference type="PROSITE-ProRule" id="PRU00282"/>
    </source>
</evidence>
<organism evidence="8 9">
    <name type="scientific">Smittium culicis</name>
    <dbReference type="NCBI Taxonomy" id="133412"/>
    <lineage>
        <taxon>Eukaryota</taxon>
        <taxon>Fungi</taxon>
        <taxon>Fungi incertae sedis</taxon>
        <taxon>Zoopagomycota</taxon>
        <taxon>Kickxellomycotina</taxon>
        <taxon>Harpellomycetes</taxon>
        <taxon>Harpellales</taxon>
        <taxon>Legeriomycetaceae</taxon>
        <taxon>Smittium</taxon>
    </lineage>
</organism>
<comment type="subcellular location">
    <subcellularLocation>
        <location evidence="1">Membrane</location>
        <topology evidence="1">Multi-pass membrane protein</topology>
    </subcellularLocation>
</comment>
<comment type="caution">
    <text evidence="8">The sequence shown here is derived from an EMBL/GenBank/DDBJ whole genome shotgun (WGS) entry which is preliminary data.</text>
</comment>
<dbReference type="Gene3D" id="1.50.40.10">
    <property type="entry name" value="Mitochondrial carrier domain"/>
    <property type="match status" value="1"/>
</dbReference>
<protein>
    <submittedName>
        <fullName evidence="8">Uncharacterized protein</fullName>
    </submittedName>
</protein>
<dbReference type="Proteomes" id="UP000187283">
    <property type="component" value="Unassembled WGS sequence"/>
</dbReference>
<name>A0A1R1YDB4_9FUNG</name>
<evidence type="ECO:0000256" key="4">
    <source>
        <dbReference type="ARBA" id="ARBA00023136"/>
    </source>
</evidence>
<keyword evidence="3" id="KW-1133">Transmembrane helix</keyword>
<dbReference type="AlphaFoldDB" id="A0A1R1YDB4"/>
<dbReference type="SUPFAM" id="SSF103506">
    <property type="entry name" value="Mitochondrial carrier"/>
    <property type="match status" value="1"/>
</dbReference>
<evidence type="ECO:0000313" key="9">
    <source>
        <dbReference type="Proteomes" id="UP000187283"/>
    </source>
</evidence>
<feature type="repeat" description="Solcar" evidence="5">
    <location>
        <begin position="81"/>
        <end position="169"/>
    </location>
</feature>
<comment type="similarity">
    <text evidence="6">Belongs to the mitochondrial carrier (TC 2.A.29) family.</text>
</comment>
<dbReference type="GO" id="GO:0016020">
    <property type="term" value="C:membrane"/>
    <property type="evidence" value="ECO:0007669"/>
    <property type="project" value="UniProtKB-SubCell"/>
</dbReference>
<keyword evidence="4 5" id="KW-0472">Membrane</keyword>
<dbReference type="OrthoDB" id="10603083at2759"/>
<reference evidence="8 9" key="1">
    <citation type="submission" date="2017-01" db="EMBL/GenBank/DDBJ databases">
        <authorList>
            <person name="Mah S.A."/>
            <person name="Swanson W.J."/>
            <person name="Moy G.W."/>
            <person name="Vacquier V.D."/>
        </authorList>
    </citation>
    <scope>NUCLEOTIDE SEQUENCE [LARGE SCALE GENOMIC DNA]</scope>
    <source>
        <strain evidence="8 9">GSMNP</strain>
    </source>
</reference>
<feature type="region of interest" description="Disordered" evidence="7">
    <location>
        <begin position="47"/>
        <end position="70"/>
    </location>
</feature>
<keyword evidence="6" id="KW-0813">Transport</keyword>
<evidence type="ECO:0000256" key="1">
    <source>
        <dbReference type="ARBA" id="ARBA00004141"/>
    </source>
</evidence>
<evidence type="ECO:0000256" key="2">
    <source>
        <dbReference type="ARBA" id="ARBA00022692"/>
    </source>
</evidence>